<organism evidence="1 2">
    <name type="scientific">Setaria digitata</name>
    <dbReference type="NCBI Taxonomy" id="48799"/>
    <lineage>
        <taxon>Eukaryota</taxon>
        <taxon>Metazoa</taxon>
        <taxon>Ecdysozoa</taxon>
        <taxon>Nematoda</taxon>
        <taxon>Chromadorea</taxon>
        <taxon>Rhabditida</taxon>
        <taxon>Spirurina</taxon>
        <taxon>Spiruromorpha</taxon>
        <taxon>Filarioidea</taxon>
        <taxon>Setariidae</taxon>
        <taxon>Setaria</taxon>
    </lineage>
</organism>
<protein>
    <submittedName>
        <fullName evidence="2">Uncharacterized protein</fullName>
    </submittedName>
</protein>
<proteinExistence type="predicted"/>
<sequence length="59" mass="7007">MGRRASEEETNCLVTGNLNANFRQTSDSITQKHHVTVRFKERWLTILELRREVSRYKEA</sequence>
<dbReference type="AlphaFoldDB" id="A0A915PIE3"/>
<name>A0A915PIE3_9BILA</name>
<dbReference type="Proteomes" id="UP000887581">
    <property type="component" value="Unplaced"/>
</dbReference>
<dbReference type="WBParaSite" id="sdigi.contig18.g1652.t1">
    <property type="protein sequence ID" value="sdigi.contig18.g1652.t1"/>
    <property type="gene ID" value="sdigi.contig18.g1652"/>
</dbReference>
<reference evidence="2" key="1">
    <citation type="submission" date="2022-11" db="UniProtKB">
        <authorList>
            <consortium name="WormBaseParasite"/>
        </authorList>
    </citation>
    <scope>IDENTIFICATION</scope>
</reference>
<evidence type="ECO:0000313" key="1">
    <source>
        <dbReference type="Proteomes" id="UP000887581"/>
    </source>
</evidence>
<accession>A0A915PIE3</accession>
<evidence type="ECO:0000313" key="2">
    <source>
        <dbReference type="WBParaSite" id="sdigi.contig18.g1652.t1"/>
    </source>
</evidence>
<keyword evidence="1" id="KW-1185">Reference proteome</keyword>